<dbReference type="AlphaFoldDB" id="A0A9R0DGR3"/>
<feature type="domain" description="Alpha 1,4-glycosyltransferase" evidence="8">
    <location>
        <begin position="271"/>
        <end position="346"/>
    </location>
</feature>
<dbReference type="OrthoDB" id="409543at2759"/>
<evidence type="ECO:0000259" key="8">
    <source>
        <dbReference type="Pfam" id="PF04572"/>
    </source>
</evidence>
<name>A0A9R0DGR3_SPOFR</name>
<evidence type="ECO:0000313" key="10">
    <source>
        <dbReference type="RefSeq" id="XP_035452203.2"/>
    </source>
</evidence>
<dbReference type="GeneID" id="118277485"/>
<dbReference type="Proteomes" id="UP000829999">
    <property type="component" value="Chromosome 10"/>
</dbReference>
<evidence type="ECO:0000256" key="4">
    <source>
        <dbReference type="ARBA" id="ARBA00022679"/>
    </source>
</evidence>
<keyword evidence="9" id="KW-1185">Reference proteome</keyword>
<evidence type="ECO:0000313" key="9">
    <source>
        <dbReference type="Proteomes" id="UP000829999"/>
    </source>
</evidence>
<evidence type="ECO:0000256" key="1">
    <source>
        <dbReference type="ARBA" id="ARBA00004323"/>
    </source>
</evidence>
<dbReference type="Pfam" id="PF04572">
    <property type="entry name" value="Gb3_synth"/>
    <property type="match status" value="1"/>
</dbReference>
<dbReference type="PANTHER" id="PTHR12042:SF21">
    <property type="entry name" value="ALPHA1,4-GALACTOSYLTRANSFERASE 1-RELATED"/>
    <property type="match status" value="1"/>
</dbReference>
<organism evidence="9 10">
    <name type="scientific">Spodoptera frugiperda</name>
    <name type="common">Fall armyworm</name>
    <dbReference type="NCBI Taxonomy" id="7108"/>
    <lineage>
        <taxon>Eukaryota</taxon>
        <taxon>Metazoa</taxon>
        <taxon>Ecdysozoa</taxon>
        <taxon>Arthropoda</taxon>
        <taxon>Hexapoda</taxon>
        <taxon>Insecta</taxon>
        <taxon>Pterygota</taxon>
        <taxon>Neoptera</taxon>
        <taxon>Endopterygota</taxon>
        <taxon>Lepidoptera</taxon>
        <taxon>Glossata</taxon>
        <taxon>Ditrysia</taxon>
        <taxon>Noctuoidea</taxon>
        <taxon>Noctuidae</taxon>
        <taxon>Amphipyrinae</taxon>
        <taxon>Spodoptera</taxon>
    </lineage>
</organism>
<dbReference type="InterPro" id="IPR007577">
    <property type="entry name" value="GlycoTrfase_DXD_sugar-bd_CS"/>
</dbReference>
<comment type="subcellular location">
    <subcellularLocation>
        <location evidence="1">Golgi apparatus membrane</location>
        <topology evidence="1">Single-pass type II membrane protein</topology>
    </subcellularLocation>
</comment>
<evidence type="ECO:0000256" key="7">
    <source>
        <dbReference type="SAM" id="Phobius"/>
    </source>
</evidence>
<dbReference type="InterPro" id="IPR007652">
    <property type="entry name" value="A1-4-GlycosylTfrase_dom"/>
</dbReference>
<reference evidence="10" key="1">
    <citation type="submission" date="2025-08" db="UniProtKB">
        <authorList>
            <consortium name="RefSeq"/>
        </authorList>
    </citation>
    <scope>IDENTIFICATION</scope>
    <source>
        <tissue evidence="10">Whole larval tissue</tissue>
    </source>
</reference>
<dbReference type="Gene3D" id="3.90.550.20">
    <property type="match status" value="1"/>
</dbReference>
<keyword evidence="5" id="KW-0333">Golgi apparatus</keyword>
<evidence type="ECO:0000256" key="5">
    <source>
        <dbReference type="ARBA" id="ARBA00023034"/>
    </source>
</evidence>
<evidence type="ECO:0000256" key="3">
    <source>
        <dbReference type="ARBA" id="ARBA00022676"/>
    </source>
</evidence>
<gene>
    <name evidence="10" type="primary">LOC118277485</name>
</gene>
<evidence type="ECO:0000256" key="2">
    <source>
        <dbReference type="ARBA" id="ARBA00009003"/>
    </source>
</evidence>
<keyword evidence="7" id="KW-1133">Transmembrane helix</keyword>
<dbReference type="RefSeq" id="XP_035452203.2">
    <property type="nucleotide sequence ID" value="XM_035596310.2"/>
</dbReference>
<dbReference type="InterPro" id="IPR051981">
    <property type="entry name" value="Glycosyltransf_32"/>
</dbReference>
<keyword evidence="7" id="KW-0812">Transmembrane</keyword>
<dbReference type="InterPro" id="IPR029044">
    <property type="entry name" value="Nucleotide-diphossugar_trans"/>
</dbReference>
<evidence type="ECO:0000256" key="6">
    <source>
        <dbReference type="ARBA" id="ARBA00023136"/>
    </source>
</evidence>
<dbReference type="Pfam" id="PF04488">
    <property type="entry name" value="Gly_transf_sug"/>
    <property type="match status" value="1"/>
</dbReference>
<sequence>MHLKEMIVYFVVMNILILIILVCKREKYEKQYYNYDIDHRHVKKWKERLLKYPEMDLSCHETRKGDKLQILNASLIRENSIFFIETSCMGYLSSRLACSVESAARANKDRQVFVLFSSSVSAATLNSTSILRTLQRSYKNLKFVRVLIKDLVKNTPIHSFVHKLNKFQLDKRTPRILKFLLLYKFGGIYLSFDVIVAKRFDLCDTWFVKDTPQTYSVDMFAFSRSKVGKKLAEAALRLLVEPLVSLEENWSYDTTSIISQIVVLNTFGINATSCKELGFEVYEPDKFYPLNFYERDAYFWVGEQKVMKKKDVYTYHTYYRFTKHRILTSMSFYGKIAQLYCPVTFKYYNKNFGS</sequence>
<proteinExistence type="inferred from homology"/>
<keyword evidence="4" id="KW-0808">Transferase</keyword>
<keyword evidence="6 7" id="KW-0472">Membrane</keyword>
<dbReference type="GO" id="GO:0000139">
    <property type="term" value="C:Golgi membrane"/>
    <property type="evidence" value="ECO:0007669"/>
    <property type="project" value="UniProtKB-SubCell"/>
</dbReference>
<dbReference type="SUPFAM" id="SSF53448">
    <property type="entry name" value="Nucleotide-diphospho-sugar transferases"/>
    <property type="match status" value="1"/>
</dbReference>
<comment type="similarity">
    <text evidence="2">Belongs to the glycosyltransferase 32 family.</text>
</comment>
<keyword evidence="3" id="KW-0328">Glycosyltransferase</keyword>
<feature type="transmembrane region" description="Helical" evidence="7">
    <location>
        <begin position="176"/>
        <end position="197"/>
    </location>
</feature>
<dbReference type="GO" id="GO:0006688">
    <property type="term" value="P:glycosphingolipid biosynthetic process"/>
    <property type="evidence" value="ECO:0007669"/>
    <property type="project" value="TreeGrafter"/>
</dbReference>
<dbReference type="GO" id="GO:0016758">
    <property type="term" value="F:hexosyltransferase activity"/>
    <property type="evidence" value="ECO:0007669"/>
    <property type="project" value="UniProtKB-ARBA"/>
</dbReference>
<dbReference type="PANTHER" id="PTHR12042">
    <property type="entry name" value="LACTOSYLCERAMIDE 4-ALPHA-GALACTOSYLTRANSFERASE ALPHA- 1,4-GALACTOSYLTRANSFERASE"/>
    <property type="match status" value="1"/>
</dbReference>
<protein>
    <submittedName>
        <fullName evidence="10">Lactosylceramide 4-alpha-galactosyltransferase</fullName>
    </submittedName>
</protein>
<feature type="transmembrane region" description="Helical" evidence="7">
    <location>
        <begin position="6"/>
        <end position="23"/>
    </location>
</feature>
<accession>A0A9R0DGR3</accession>